<gene>
    <name evidence="2" type="ORF">JZO70_14760</name>
</gene>
<dbReference type="Pfam" id="PF07969">
    <property type="entry name" value="Amidohydro_3"/>
    <property type="match status" value="1"/>
</dbReference>
<dbReference type="RefSeq" id="WP_207674435.1">
    <property type="nucleotide sequence ID" value="NZ_JAFREM010000024.1"/>
</dbReference>
<dbReference type="Gene3D" id="3.10.310.70">
    <property type="match status" value="1"/>
</dbReference>
<sequence>MRKADKIILSKAIFNGVSEELIDGMVAIKGNEIEYVGDRDKLEELKGPDTEVIDAGEKLVMPAFNDAHIHMYMSGIYASPLVHVNFTDTSAKECVEGLKELAERTDKDKWLIGAGWYHTLWDEPVLPTKDILDEYYPDRPVCMVSADAHTLWVNTKGLEKLGITEESVAPRGGTYAKDENGELVGLIQESAAMSLVPKIYDFELDEAKGIYLNFMKILNSYGITMTSDVSMMSVPGADFVRDDIYEELLKDDAMTVRVNMFPTLIKDLSRAYDLRDKFDGEIVRCQGVKQFFDGVSSTHTAYLKDDYSNAQFEGDHGYPTMKVEEMEELILWAHKNDFSARVHTIGDQAIHCLIDCIEKANEMYGKKPYLHHTLEHLENIQEPDIQRLADNDIIPSCQPAHLMIDPAGIELDLGQERMQFMWAFRSMLDAGCNLAFGTDSPVVGVNPFEGLYNAVTRSSAFTQEPKGGWVPKEKISLFEAARAYTYGAACAASREDRIGVLTQGKLADMIILDRNIFDKEPEELLETKVDMTLMDGEIVYQR</sequence>
<dbReference type="InterPro" id="IPR033932">
    <property type="entry name" value="YtcJ-like"/>
</dbReference>
<reference evidence="2 3" key="1">
    <citation type="submission" date="2021-03" db="EMBL/GenBank/DDBJ databases">
        <title>Enterococcal diversity collection.</title>
        <authorList>
            <person name="Gilmore M.S."/>
            <person name="Schwartzman J."/>
            <person name="Van Tyne D."/>
            <person name="Martin M."/>
            <person name="Earl A.M."/>
            <person name="Manson A.L."/>
            <person name="Straub T."/>
            <person name="Salamzade R."/>
            <person name="Saavedra J."/>
            <person name="Lebreton F."/>
            <person name="Prichula J."/>
            <person name="Schaufler K."/>
            <person name="Gaca A."/>
            <person name="Sgardioli B."/>
            <person name="Wagenaar J."/>
            <person name="Strong T."/>
        </authorList>
    </citation>
    <scope>NUCLEOTIDE SEQUENCE [LARGE SCALE GENOMIC DNA]</scope>
    <source>
        <strain evidence="2 3">669A</strain>
    </source>
</reference>
<dbReference type="SUPFAM" id="SSF51556">
    <property type="entry name" value="Metallo-dependent hydrolases"/>
    <property type="match status" value="1"/>
</dbReference>
<dbReference type="CDD" id="cd01300">
    <property type="entry name" value="YtcJ_like"/>
    <property type="match status" value="1"/>
</dbReference>
<accession>A0ABS3LCS6</accession>
<feature type="domain" description="Amidohydrolase 3" evidence="1">
    <location>
        <begin position="51"/>
        <end position="540"/>
    </location>
</feature>
<comment type="caution">
    <text evidence="2">The sequence shown here is derived from an EMBL/GenBank/DDBJ whole genome shotgun (WGS) entry which is preliminary data.</text>
</comment>
<dbReference type="Gene3D" id="3.20.20.140">
    <property type="entry name" value="Metal-dependent hydrolases"/>
    <property type="match status" value="1"/>
</dbReference>
<dbReference type="InterPro" id="IPR013108">
    <property type="entry name" value="Amidohydro_3"/>
</dbReference>
<proteinExistence type="predicted"/>
<organism evidence="2 3">
    <name type="scientific">Candidatus Enterococcus moelleringii</name>
    <dbReference type="NCBI Taxonomy" id="2815325"/>
    <lineage>
        <taxon>Bacteria</taxon>
        <taxon>Bacillati</taxon>
        <taxon>Bacillota</taxon>
        <taxon>Bacilli</taxon>
        <taxon>Lactobacillales</taxon>
        <taxon>Enterococcaceae</taxon>
        <taxon>Enterococcus</taxon>
    </lineage>
</organism>
<evidence type="ECO:0000313" key="3">
    <source>
        <dbReference type="Proteomes" id="UP000664601"/>
    </source>
</evidence>
<dbReference type="PANTHER" id="PTHR22642:SF2">
    <property type="entry name" value="PROTEIN LONG AFTER FAR-RED 3"/>
    <property type="match status" value="1"/>
</dbReference>
<dbReference type="Proteomes" id="UP000664601">
    <property type="component" value="Unassembled WGS sequence"/>
</dbReference>
<dbReference type="PANTHER" id="PTHR22642">
    <property type="entry name" value="IMIDAZOLONEPROPIONASE"/>
    <property type="match status" value="1"/>
</dbReference>
<evidence type="ECO:0000313" key="2">
    <source>
        <dbReference type="EMBL" id="MBO1307435.1"/>
    </source>
</evidence>
<protein>
    <submittedName>
        <fullName evidence="2">Amidohydrolase</fullName>
    </submittedName>
</protein>
<dbReference type="InterPro" id="IPR011059">
    <property type="entry name" value="Metal-dep_hydrolase_composite"/>
</dbReference>
<name>A0ABS3LCS6_9ENTE</name>
<dbReference type="SUPFAM" id="SSF51338">
    <property type="entry name" value="Composite domain of metallo-dependent hydrolases"/>
    <property type="match status" value="1"/>
</dbReference>
<dbReference type="InterPro" id="IPR032466">
    <property type="entry name" value="Metal_Hydrolase"/>
</dbReference>
<evidence type="ECO:0000259" key="1">
    <source>
        <dbReference type="Pfam" id="PF07969"/>
    </source>
</evidence>
<dbReference type="Gene3D" id="2.30.40.10">
    <property type="entry name" value="Urease, subunit C, domain 1"/>
    <property type="match status" value="1"/>
</dbReference>
<keyword evidence="3" id="KW-1185">Reference proteome</keyword>
<dbReference type="EMBL" id="JAFREM010000024">
    <property type="protein sequence ID" value="MBO1307435.1"/>
    <property type="molecule type" value="Genomic_DNA"/>
</dbReference>